<name>A0A2R4VR67_9PROT</name>
<organism evidence="2 3">
    <name type="scientific">Azospirillum humicireducens</name>
    <dbReference type="NCBI Taxonomy" id="1226968"/>
    <lineage>
        <taxon>Bacteria</taxon>
        <taxon>Pseudomonadati</taxon>
        <taxon>Pseudomonadota</taxon>
        <taxon>Alphaproteobacteria</taxon>
        <taxon>Rhodospirillales</taxon>
        <taxon>Azospirillaceae</taxon>
        <taxon>Azospirillum</taxon>
    </lineage>
</organism>
<evidence type="ECO:0000313" key="3">
    <source>
        <dbReference type="Proteomes" id="UP000077405"/>
    </source>
</evidence>
<feature type="coiled-coil region" evidence="1">
    <location>
        <begin position="164"/>
        <end position="191"/>
    </location>
</feature>
<proteinExistence type="predicted"/>
<geneLocation type="plasmid" evidence="2 3">
    <name>pYZ1</name>
</geneLocation>
<dbReference type="OrthoDB" id="7266764at2"/>
<sequence>MARKLTPRIVTADEVSDILTPSEAPAPRLSRRPAPARLRTRANFADVILSLWTEAEENFLAIGRYLNHAKTMLEHGEFMAMVDRDLPFRYSTANRLMKVAAAIDDGLLPTDSLPPSYATVYEMVLLNPEEREQAVAQGLFRPDVRRQDIVNFKKRLRAVTLPDLAAERAELARLEIERVRIDARIAELREKLRIA</sequence>
<evidence type="ECO:0008006" key="4">
    <source>
        <dbReference type="Google" id="ProtNLM"/>
    </source>
</evidence>
<keyword evidence="1" id="KW-0175">Coiled coil</keyword>
<dbReference type="RefSeq" id="WP_108547234.1">
    <property type="nucleotide sequence ID" value="NZ_CP028902.1"/>
</dbReference>
<protein>
    <recommendedName>
        <fullName evidence="4">DUF3102 domain-containing protein</fullName>
    </recommendedName>
</protein>
<keyword evidence="2" id="KW-0614">Plasmid</keyword>
<dbReference type="EMBL" id="CP028902">
    <property type="protein sequence ID" value="AWB06934.1"/>
    <property type="molecule type" value="Genomic_DNA"/>
</dbReference>
<dbReference type="AlphaFoldDB" id="A0A2R4VR67"/>
<evidence type="ECO:0000256" key="1">
    <source>
        <dbReference type="SAM" id="Coils"/>
    </source>
</evidence>
<dbReference type="Pfam" id="PF11300">
    <property type="entry name" value="DUF3102"/>
    <property type="match status" value="1"/>
</dbReference>
<dbReference type="KEGG" id="ahu:A6A40_17975"/>
<reference evidence="2 3" key="1">
    <citation type="submission" date="2018-04" db="EMBL/GenBank/DDBJ databases">
        <title>Complete genome sequence of the nitrogen-fixing bacterium Azospirillum humicireducens type strain SgZ-5.</title>
        <authorList>
            <person name="Yu Z."/>
        </authorList>
    </citation>
    <scope>NUCLEOTIDE SEQUENCE [LARGE SCALE GENOMIC DNA]</scope>
    <source>
        <strain evidence="2 3">SgZ-5</strain>
        <plasmid evidence="2 3">pYZ1</plasmid>
    </source>
</reference>
<evidence type="ECO:0000313" key="2">
    <source>
        <dbReference type="EMBL" id="AWB06934.1"/>
    </source>
</evidence>
<dbReference type="InterPro" id="IPR021451">
    <property type="entry name" value="DUF3102"/>
</dbReference>
<gene>
    <name evidence="2" type="ORF">A6A40_17975</name>
</gene>
<accession>A0A2R4VR67</accession>
<dbReference type="Proteomes" id="UP000077405">
    <property type="component" value="Plasmid pYZ1"/>
</dbReference>
<keyword evidence="3" id="KW-1185">Reference proteome</keyword>